<dbReference type="PANTHER" id="PTHR21708:SF30">
    <property type="entry name" value="2-DEHYDROPANTOATE 2-REDUCTASE-RELATED"/>
    <property type="match status" value="1"/>
</dbReference>
<dbReference type="FunFam" id="1.10.1040.10:FF:000017">
    <property type="entry name" value="2-dehydropantoate 2-reductase"/>
    <property type="match status" value="1"/>
</dbReference>
<feature type="domain" description="Ketopantoate reductase C-terminal" evidence="6">
    <location>
        <begin position="203"/>
        <end position="321"/>
    </location>
</feature>
<dbReference type="Pfam" id="PF02558">
    <property type="entry name" value="ApbA"/>
    <property type="match status" value="1"/>
</dbReference>
<evidence type="ECO:0000256" key="2">
    <source>
        <dbReference type="ARBA" id="ARBA00022857"/>
    </source>
</evidence>
<comment type="catalytic activity">
    <reaction evidence="4">
        <text>(R)-pantoate + NADP(+) = 2-dehydropantoate + NADPH + H(+)</text>
        <dbReference type="Rhea" id="RHEA:16233"/>
        <dbReference type="ChEBI" id="CHEBI:11561"/>
        <dbReference type="ChEBI" id="CHEBI:15378"/>
        <dbReference type="ChEBI" id="CHEBI:15980"/>
        <dbReference type="ChEBI" id="CHEBI:57783"/>
        <dbReference type="ChEBI" id="CHEBI:58349"/>
        <dbReference type="EC" id="1.1.1.169"/>
    </reaction>
</comment>
<dbReference type="OrthoDB" id="3609at2759"/>
<keyword evidence="8" id="KW-1185">Reference proteome</keyword>
<dbReference type="Gene3D" id="1.10.1040.10">
    <property type="entry name" value="N-(1-d-carboxylethyl)-l-norvaline Dehydrogenase, domain 2"/>
    <property type="match status" value="1"/>
</dbReference>
<dbReference type="Pfam" id="PF08546">
    <property type="entry name" value="ApbA_C"/>
    <property type="match status" value="1"/>
</dbReference>
<reference evidence="7 8" key="1">
    <citation type="submission" date="2016-05" db="EMBL/GenBank/DDBJ databases">
        <title>A degradative enzymes factory behind the ericoid mycorrhizal symbiosis.</title>
        <authorList>
            <consortium name="DOE Joint Genome Institute"/>
            <person name="Martino E."/>
            <person name="Morin E."/>
            <person name="Grelet G."/>
            <person name="Kuo A."/>
            <person name="Kohler A."/>
            <person name="Daghino S."/>
            <person name="Barry K."/>
            <person name="Choi C."/>
            <person name="Cichocki N."/>
            <person name="Clum A."/>
            <person name="Copeland A."/>
            <person name="Hainaut M."/>
            <person name="Haridas S."/>
            <person name="Labutti K."/>
            <person name="Lindquist E."/>
            <person name="Lipzen A."/>
            <person name="Khouja H.-R."/>
            <person name="Murat C."/>
            <person name="Ohm R."/>
            <person name="Olson A."/>
            <person name="Spatafora J."/>
            <person name="Veneault-Fourrey C."/>
            <person name="Henrissat B."/>
            <person name="Grigoriev I."/>
            <person name="Martin F."/>
            <person name="Perotto S."/>
        </authorList>
    </citation>
    <scope>NUCLEOTIDE SEQUENCE [LARGE SCALE GENOMIC DNA]</scope>
    <source>
        <strain evidence="7 8">UAMH 7357</strain>
    </source>
</reference>
<evidence type="ECO:0000313" key="8">
    <source>
        <dbReference type="Proteomes" id="UP000235672"/>
    </source>
</evidence>
<dbReference type="NCBIfam" id="TIGR00745">
    <property type="entry name" value="apbA_panE"/>
    <property type="match status" value="1"/>
</dbReference>
<dbReference type="EMBL" id="KZ613466">
    <property type="protein sequence ID" value="PMD27297.1"/>
    <property type="molecule type" value="Genomic_DNA"/>
</dbReference>
<dbReference type="GO" id="GO:0015940">
    <property type="term" value="P:pantothenate biosynthetic process"/>
    <property type="evidence" value="ECO:0007669"/>
    <property type="project" value="InterPro"/>
</dbReference>
<keyword evidence="3 4" id="KW-0560">Oxidoreductase</keyword>
<evidence type="ECO:0000259" key="5">
    <source>
        <dbReference type="Pfam" id="PF02558"/>
    </source>
</evidence>
<keyword evidence="2 4" id="KW-0521">NADP</keyword>
<evidence type="ECO:0000259" key="6">
    <source>
        <dbReference type="Pfam" id="PF08546"/>
    </source>
</evidence>
<proteinExistence type="inferred from homology"/>
<dbReference type="InterPro" id="IPR013328">
    <property type="entry name" value="6PGD_dom2"/>
</dbReference>
<evidence type="ECO:0000256" key="3">
    <source>
        <dbReference type="ARBA" id="ARBA00023002"/>
    </source>
</evidence>
<dbReference type="STRING" id="1745343.A0A2J6QLY0"/>
<dbReference type="SUPFAM" id="SSF48179">
    <property type="entry name" value="6-phosphogluconate dehydrogenase C-terminal domain-like"/>
    <property type="match status" value="1"/>
</dbReference>
<evidence type="ECO:0000256" key="4">
    <source>
        <dbReference type="RuleBase" id="RU362068"/>
    </source>
</evidence>
<dbReference type="InterPro" id="IPR051402">
    <property type="entry name" value="KPR-Related"/>
</dbReference>
<dbReference type="InterPro" id="IPR036291">
    <property type="entry name" value="NAD(P)-bd_dom_sf"/>
</dbReference>
<dbReference type="InterPro" id="IPR008927">
    <property type="entry name" value="6-PGluconate_DH-like_C_sf"/>
</dbReference>
<evidence type="ECO:0000256" key="1">
    <source>
        <dbReference type="ARBA" id="ARBA00007870"/>
    </source>
</evidence>
<dbReference type="EC" id="1.1.1.169" evidence="4"/>
<dbReference type="Proteomes" id="UP000235672">
    <property type="component" value="Unassembled WGS sequence"/>
</dbReference>
<feature type="domain" description="Ketopantoate reductase N-terminal" evidence="5">
    <location>
        <begin position="7"/>
        <end position="165"/>
    </location>
</feature>
<dbReference type="GO" id="GO:0005737">
    <property type="term" value="C:cytoplasm"/>
    <property type="evidence" value="ECO:0007669"/>
    <property type="project" value="TreeGrafter"/>
</dbReference>
<dbReference type="InterPro" id="IPR013752">
    <property type="entry name" value="KPA_reductase"/>
</dbReference>
<dbReference type="AlphaFoldDB" id="A0A2J6QLY0"/>
<comment type="similarity">
    <text evidence="1 4">Belongs to the ketopantoate reductase family.</text>
</comment>
<dbReference type="InterPro" id="IPR013332">
    <property type="entry name" value="KPR_N"/>
</dbReference>
<gene>
    <name evidence="7" type="ORF">NA56DRAFT_684696</name>
</gene>
<dbReference type="InterPro" id="IPR003710">
    <property type="entry name" value="ApbA"/>
</dbReference>
<dbReference type="PANTHER" id="PTHR21708">
    <property type="entry name" value="PROBABLE 2-DEHYDROPANTOATE 2-REDUCTASE"/>
    <property type="match status" value="1"/>
</dbReference>
<dbReference type="Gene3D" id="3.40.50.720">
    <property type="entry name" value="NAD(P)-binding Rossmann-like Domain"/>
    <property type="match status" value="1"/>
</dbReference>
<accession>A0A2J6QLY0</accession>
<sequence length="344" mass="37171">MSDKANVLLVGSGGVGTLAAYNLEVGGLASVTSVLRSNHDAVAQNGFTITSLDHGFVKGWKPSTIRNSIPEVDKEGIKPYDFIVVTTKNIADVSPTVAVLIAPAVTGGHTSIVLLQNGLNIEKPLIAAFPTNPVLSGVSLIGATETSPGVILHDDRDRLIIGAFTNHSIPLSVSTTAAKIFVEIYSASGKVSCTYEDNVGFVRWRKLVYNACYNSACAITHMDTSRMRILKYPIDDVVRPLMLEIVAIAKEAGYELPEGIVEDIIHCDPEDTYFKPSMQQDIEKGNFMEFENIVGEPLREAEKLGVPAPNLRMAYGLLRILQTNIKEAKGLLSFPTGADRTTHC</sequence>
<organism evidence="7 8">
    <name type="scientific">Hyaloscypha hepaticicola</name>
    <dbReference type="NCBI Taxonomy" id="2082293"/>
    <lineage>
        <taxon>Eukaryota</taxon>
        <taxon>Fungi</taxon>
        <taxon>Dikarya</taxon>
        <taxon>Ascomycota</taxon>
        <taxon>Pezizomycotina</taxon>
        <taxon>Leotiomycetes</taxon>
        <taxon>Helotiales</taxon>
        <taxon>Hyaloscyphaceae</taxon>
        <taxon>Hyaloscypha</taxon>
    </lineage>
</organism>
<comment type="function">
    <text evidence="4">Catalyzes the NADPH-dependent reduction of ketopantoate into pantoic acid.</text>
</comment>
<dbReference type="GO" id="GO:0008677">
    <property type="term" value="F:2-dehydropantoate 2-reductase activity"/>
    <property type="evidence" value="ECO:0007669"/>
    <property type="project" value="UniProtKB-EC"/>
</dbReference>
<dbReference type="SUPFAM" id="SSF51735">
    <property type="entry name" value="NAD(P)-binding Rossmann-fold domains"/>
    <property type="match status" value="1"/>
</dbReference>
<name>A0A2J6QLY0_9HELO</name>
<evidence type="ECO:0000313" key="7">
    <source>
        <dbReference type="EMBL" id="PMD27297.1"/>
    </source>
</evidence>
<protein>
    <recommendedName>
        <fullName evidence="4">2-dehydropantoate 2-reductase</fullName>
        <ecNumber evidence="4">1.1.1.169</ecNumber>
    </recommendedName>
    <alternativeName>
        <fullName evidence="4">Ketopantoate reductase</fullName>
    </alternativeName>
</protein>